<dbReference type="AlphaFoldDB" id="A0AAE3EHL3"/>
<keyword evidence="3 5" id="KW-1133">Transmembrane helix</keyword>
<organism evidence="6 7">
    <name type="scientific">Teretinema zuelzerae</name>
    <dbReference type="NCBI Taxonomy" id="156"/>
    <lineage>
        <taxon>Bacteria</taxon>
        <taxon>Pseudomonadati</taxon>
        <taxon>Spirochaetota</taxon>
        <taxon>Spirochaetia</taxon>
        <taxon>Spirochaetales</taxon>
        <taxon>Treponemataceae</taxon>
        <taxon>Teretinema</taxon>
    </lineage>
</organism>
<evidence type="ECO:0000256" key="5">
    <source>
        <dbReference type="SAM" id="Phobius"/>
    </source>
</evidence>
<dbReference type="GO" id="GO:0005886">
    <property type="term" value="C:plasma membrane"/>
    <property type="evidence" value="ECO:0007669"/>
    <property type="project" value="UniProtKB-ARBA"/>
</dbReference>
<name>A0AAE3EHL3_9SPIR</name>
<evidence type="ECO:0000313" key="6">
    <source>
        <dbReference type="EMBL" id="MCD1654849.1"/>
    </source>
</evidence>
<dbReference type="Proteomes" id="UP001198163">
    <property type="component" value="Unassembled WGS sequence"/>
</dbReference>
<feature type="transmembrane region" description="Helical" evidence="5">
    <location>
        <begin position="189"/>
        <end position="209"/>
    </location>
</feature>
<feature type="transmembrane region" description="Helical" evidence="5">
    <location>
        <begin position="145"/>
        <end position="165"/>
    </location>
</feature>
<dbReference type="InterPro" id="IPR003339">
    <property type="entry name" value="ABC/ECF_trnsptr_transmembrane"/>
</dbReference>
<feature type="transmembrane region" description="Helical" evidence="5">
    <location>
        <begin position="104"/>
        <end position="124"/>
    </location>
</feature>
<proteinExistence type="predicted"/>
<dbReference type="CDD" id="cd16914">
    <property type="entry name" value="EcfT"/>
    <property type="match status" value="1"/>
</dbReference>
<evidence type="ECO:0000256" key="3">
    <source>
        <dbReference type="ARBA" id="ARBA00022989"/>
    </source>
</evidence>
<keyword evidence="7" id="KW-1185">Reference proteome</keyword>
<dbReference type="Pfam" id="PF02361">
    <property type="entry name" value="CbiQ"/>
    <property type="match status" value="1"/>
</dbReference>
<feature type="transmembrane region" description="Helical" evidence="5">
    <location>
        <begin position="44"/>
        <end position="61"/>
    </location>
</feature>
<feature type="transmembrane region" description="Helical" evidence="5">
    <location>
        <begin position="66"/>
        <end position="84"/>
    </location>
</feature>
<comment type="caution">
    <text evidence="6">The sequence shown here is derived from an EMBL/GenBank/DDBJ whole genome shotgun (WGS) entry which is preliminary data.</text>
</comment>
<accession>A0AAE3EHL3</accession>
<evidence type="ECO:0000313" key="7">
    <source>
        <dbReference type="Proteomes" id="UP001198163"/>
    </source>
</evidence>
<dbReference type="RefSeq" id="WP_230755451.1">
    <property type="nucleotide sequence ID" value="NZ_JAINWA010000003.1"/>
</dbReference>
<gene>
    <name evidence="6" type="ORF">K7J14_09045</name>
</gene>
<comment type="subcellular location">
    <subcellularLocation>
        <location evidence="1">Membrane</location>
        <topology evidence="1">Multi-pass membrane protein</topology>
    </subcellularLocation>
</comment>
<keyword evidence="4 5" id="KW-0472">Membrane</keyword>
<dbReference type="EMBL" id="JAINWA010000003">
    <property type="protein sequence ID" value="MCD1654849.1"/>
    <property type="molecule type" value="Genomic_DNA"/>
</dbReference>
<evidence type="ECO:0000256" key="2">
    <source>
        <dbReference type="ARBA" id="ARBA00022692"/>
    </source>
</evidence>
<evidence type="ECO:0000256" key="4">
    <source>
        <dbReference type="ARBA" id="ARBA00023136"/>
    </source>
</evidence>
<reference evidence="6" key="1">
    <citation type="submission" date="2021-08" db="EMBL/GenBank/DDBJ databases">
        <title>Comparative analyses of Brucepasteria parasyntrophica and Teretinema zuelzerae.</title>
        <authorList>
            <person name="Song Y."/>
            <person name="Brune A."/>
        </authorList>
    </citation>
    <scope>NUCLEOTIDE SEQUENCE</scope>
    <source>
        <strain evidence="6">DSM 1903</strain>
    </source>
</reference>
<sequence length="221" mass="24299">MKSGHLFSYNTAETPIHRLPALLKLACVTALTAGVFFFPAAALAGATVFLAVSAVIAMIGLDRAAALAKTFAGYSLFIVLVRFLKIPESTETLVPELRDTLLYLWRLFLALGFGTILYATTSALELRNALEDLQNSIYSRLKCSAFLPDIAFSLSLTIAFIPRIFDLWQEINLAWNARGGGRSRSPAAVYRRIASLVPLLLIRLLDAAARTERAIRNRKPL</sequence>
<protein>
    <submittedName>
        <fullName evidence="6">Energy-coupling factor transporter transmembrane protein EcfT</fullName>
    </submittedName>
</protein>
<evidence type="ECO:0000256" key="1">
    <source>
        <dbReference type="ARBA" id="ARBA00004141"/>
    </source>
</evidence>
<keyword evidence="2 5" id="KW-0812">Transmembrane</keyword>